<dbReference type="PANTHER" id="PTHR32251:SF17">
    <property type="entry name" value="STEROID 5-ALPHA REDUCTASE C-TERMINAL DOMAIN-CONTAINING PROTEIN"/>
    <property type="match status" value="1"/>
</dbReference>
<keyword evidence="3" id="KW-1185">Reference proteome</keyword>
<keyword evidence="1" id="KW-1133">Transmembrane helix</keyword>
<dbReference type="PROSITE" id="PS50244">
    <property type="entry name" value="S5A_REDUCTASE"/>
    <property type="match status" value="1"/>
</dbReference>
<name>A0ABV4TUI4_9GAMM</name>
<dbReference type="EMBL" id="JBGUAW010000005">
    <property type="protein sequence ID" value="MFA9460990.1"/>
    <property type="molecule type" value="Genomic_DNA"/>
</dbReference>
<evidence type="ECO:0000313" key="2">
    <source>
        <dbReference type="EMBL" id="MFA9460990.1"/>
    </source>
</evidence>
<accession>A0ABV4TUI4</accession>
<feature type="transmembrane region" description="Helical" evidence="1">
    <location>
        <begin position="138"/>
        <end position="157"/>
    </location>
</feature>
<evidence type="ECO:0000256" key="1">
    <source>
        <dbReference type="SAM" id="Phobius"/>
    </source>
</evidence>
<dbReference type="InterPro" id="IPR010721">
    <property type="entry name" value="UstE-like"/>
</dbReference>
<protein>
    <submittedName>
        <fullName evidence="2">DUF1295 domain-containing protein</fullName>
    </submittedName>
</protein>
<evidence type="ECO:0000313" key="3">
    <source>
        <dbReference type="Proteomes" id="UP001575181"/>
    </source>
</evidence>
<organism evidence="2 3">
    <name type="scientific">Thiohalorhabdus methylotrophus</name>
    <dbReference type="NCBI Taxonomy" id="3242694"/>
    <lineage>
        <taxon>Bacteria</taxon>
        <taxon>Pseudomonadati</taxon>
        <taxon>Pseudomonadota</taxon>
        <taxon>Gammaproteobacteria</taxon>
        <taxon>Thiohalorhabdales</taxon>
        <taxon>Thiohalorhabdaceae</taxon>
        <taxon>Thiohalorhabdus</taxon>
    </lineage>
</organism>
<keyword evidence="1" id="KW-0812">Transmembrane</keyword>
<dbReference type="Pfam" id="PF06966">
    <property type="entry name" value="DUF1295"/>
    <property type="match status" value="1"/>
</dbReference>
<reference evidence="2 3" key="1">
    <citation type="submission" date="2024-08" db="EMBL/GenBank/DDBJ databases">
        <title>Whole-genome sequencing of halo(alkali)philic microorganisms from hypersaline lakes.</title>
        <authorList>
            <person name="Sorokin D.Y."/>
            <person name="Merkel A.Y."/>
            <person name="Messina E."/>
            <person name="Yakimov M."/>
        </authorList>
    </citation>
    <scope>NUCLEOTIDE SEQUENCE [LARGE SCALE GENOMIC DNA]</scope>
    <source>
        <strain evidence="2 3">Cl-TMA</strain>
    </source>
</reference>
<dbReference type="RefSeq" id="WP_373655769.1">
    <property type="nucleotide sequence ID" value="NZ_JBGUAW010000005.1"/>
</dbReference>
<dbReference type="PANTHER" id="PTHR32251">
    <property type="entry name" value="3-OXO-5-ALPHA-STEROID 4-DEHYDROGENASE"/>
    <property type="match status" value="1"/>
</dbReference>
<comment type="caution">
    <text evidence="2">The sequence shown here is derived from an EMBL/GenBank/DDBJ whole genome shotgun (WGS) entry which is preliminary data.</text>
</comment>
<keyword evidence="1" id="KW-0472">Membrane</keyword>
<feature type="transmembrane region" description="Helical" evidence="1">
    <location>
        <begin position="36"/>
        <end position="53"/>
    </location>
</feature>
<gene>
    <name evidence="2" type="ORF">ACERLL_09145</name>
</gene>
<dbReference type="Gene3D" id="1.20.120.1630">
    <property type="match status" value="1"/>
</dbReference>
<proteinExistence type="predicted"/>
<sequence>MSAWHVLGYGWAVMAALMLALWLVQWRTRNAGIVDVAWAAGVGLLGVLFALSSTGGDPARRMLIGLMAGLWGLRLAGHLARRVRGEAEDGRYRALRASWGSRTQPYMFLFFQVQALWAVMFAIPILVAARNPVPGPTWLDWLGLAIWGLAIGGEMLADHQLRRFRAKPGNRGRVCQEGLWHYSRHPNYFFEWLHWWAYVCLGLPGPYGWITLLGPAVMLVFLLKVTGIPPTEARALESRGEAYRRYQQTTNAFFPGPPRKTSGGNP</sequence>
<dbReference type="Proteomes" id="UP001575181">
    <property type="component" value="Unassembled WGS sequence"/>
</dbReference>
<feature type="transmembrane region" description="Helical" evidence="1">
    <location>
        <begin position="106"/>
        <end position="126"/>
    </location>
</feature>
<feature type="transmembrane region" description="Helical" evidence="1">
    <location>
        <begin position="6"/>
        <end position="24"/>
    </location>
</feature>